<evidence type="ECO:0000313" key="4">
    <source>
        <dbReference type="Proteomes" id="UP000298471"/>
    </source>
</evidence>
<dbReference type="Proteomes" id="UP000298471">
    <property type="component" value="Unassembled WGS sequence"/>
</dbReference>
<dbReference type="InterPro" id="IPR013096">
    <property type="entry name" value="Cupin_2"/>
</dbReference>
<dbReference type="AlphaFoldDB" id="A0A4Z0QIW2"/>
<name>A0A4Z0QIW2_9BACT</name>
<accession>A0A4Z0QIW2</accession>
<sequence length="186" mass="20482">MQRRTFVRTTLAVLPLAASFPTPRWADRGPKGFKINAGEGRYHGHMVLKGVNHNLLDVKISGKDTNGDLAIFEQTSLSPGRGTPLHVHPNQDEVFTVLDGEYAFLVGDDKYRLITGDSIFLPRQVPHAWTQVSTRGKMLVTLQPAGKLEDFFVAMAALKTEPTAQQVTELFAACDMKVVGPPLKLD</sequence>
<feature type="chain" id="PRO_5021381445" evidence="1">
    <location>
        <begin position="27"/>
        <end position="186"/>
    </location>
</feature>
<dbReference type="SUPFAM" id="SSF51182">
    <property type="entry name" value="RmlC-like cupins"/>
    <property type="match status" value="1"/>
</dbReference>
<dbReference type="RefSeq" id="WP_135392864.1">
    <property type="nucleotide sequence ID" value="NZ_SRMB01000001.1"/>
</dbReference>
<evidence type="ECO:0000259" key="2">
    <source>
        <dbReference type="Pfam" id="PF07883"/>
    </source>
</evidence>
<dbReference type="InterPro" id="IPR014710">
    <property type="entry name" value="RmlC-like_jellyroll"/>
</dbReference>
<keyword evidence="4" id="KW-1185">Reference proteome</keyword>
<organism evidence="3 4">
    <name type="scientific">Hymenobacter metallicola</name>
    <dbReference type="NCBI Taxonomy" id="2563114"/>
    <lineage>
        <taxon>Bacteria</taxon>
        <taxon>Pseudomonadati</taxon>
        <taxon>Bacteroidota</taxon>
        <taxon>Cytophagia</taxon>
        <taxon>Cytophagales</taxon>
        <taxon>Hymenobacteraceae</taxon>
        <taxon>Hymenobacter</taxon>
    </lineage>
</organism>
<proteinExistence type="predicted"/>
<comment type="caution">
    <text evidence="3">The sequence shown here is derived from an EMBL/GenBank/DDBJ whole genome shotgun (WGS) entry which is preliminary data.</text>
</comment>
<gene>
    <name evidence="3" type="ORF">E5K02_05570</name>
</gene>
<feature type="signal peptide" evidence="1">
    <location>
        <begin position="1"/>
        <end position="26"/>
    </location>
</feature>
<keyword evidence="1" id="KW-0732">Signal</keyword>
<feature type="domain" description="Cupin type-2" evidence="2">
    <location>
        <begin position="77"/>
        <end position="134"/>
    </location>
</feature>
<dbReference type="PANTHER" id="PTHR36440">
    <property type="entry name" value="PUTATIVE (AFU_ORTHOLOGUE AFUA_8G07350)-RELATED"/>
    <property type="match status" value="1"/>
</dbReference>
<dbReference type="InterPro" id="IPR011051">
    <property type="entry name" value="RmlC_Cupin_sf"/>
</dbReference>
<protein>
    <submittedName>
        <fullName evidence="3">Cupin domain-containing protein</fullName>
    </submittedName>
</protein>
<reference evidence="3 4" key="1">
    <citation type="submission" date="2019-04" db="EMBL/GenBank/DDBJ databases">
        <authorList>
            <person name="Feng G."/>
            <person name="Zhang J."/>
            <person name="Zhu H."/>
        </authorList>
    </citation>
    <scope>NUCLEOTIDE SEQUENCE [LARGE SCALE GENOMIC DNA]</scope>
    <source>
        <strain evidence="3 4">9PBR-1</strain>
    </source>
</reference>
<dbReference type="EMBL" id="SRMB01000001">
    <property type="protein sequence ID" value="TGE28931.1"/>
    <property type="molecule type" value="Genomic_DNA"/>
</dbReference>
<dbReference type="PANTHER" id="PTHR36440:SF1">
    <property type="entry name" value="PUTATIVE (AFU_ORTHOLOGUE AFUA_8G07350)-RELATED"/>
    <property type="match status" value="1"/>
</dbReference>
<dbReference type="InterPro" id="IPR053146">
    <property type="entry name" value="QDO-like"/>
</dbReference>
<dbReference type="Pfam" id="PF07883">
    <property type="entry name" value="Cupin_2"/>
    <property type="match status" value="1"/>
</dbReference>
<dbReference type="Gene3D" id="2.60.120.10">
    <property type="entry name" value="Jelly Rolls"/>
    <property type="match status" value="1"/>
</dbReference>
<dbReference type="OrthoDB" id="1423961at2"/>
<evidence type="ECO:0000256" key="1">
    <source>
        <dbReference type="SAM" id="SignalP"/>
    </source>
</evidence>
<evidence type="ECO:0000313" key="3">
    <source>
        <dbReference type="EMBL" id="TGE28931.1"/>
    </source>
</evidence>